<sequence length="182" mass="20617">MSIFDRALDWLADTLWTGRKVTLHVTADFDRACYVLPLIEKLIADDEDGETYRTALIDWHRAERPPIALYDGEASFCRIDGPLQWAGDRRFPLGGLILSSGVTAHLDPFEANALHDHMKAAIERAIRSWITDYGLRNWPRVPIEFDRQYADRKAKVMIADWAARRGRSRPNAATDAGGTDHA</sequence>
<proteinExistence type="predicted"/>
<gene>
    <name evidence="1" type="ORF">H5V43_01385</name>
</gene>
<accession>A0A7M2GGN6</accession>
<name>A0A7M2GGN6_SPHSA</name>
<dbReference type="EMBL" id="CP060035">
    <property type="protein sequence ID" value="QOT71861.1"/>
    <property type="molecule type" value="Genomic_DNA"/>
</dbReference>
<dbReference type="Proteomes" id="UP000593663">
    <property type="component" value="Chromosome 1"/>
</dbReference>
<dbReference type="KEGG" id="sbar:H5V43_01385"/>
<organism evidence="1 2">
    <name type="scientific">Sphingobium fuliginis (strain ATCC 27551)</name>
    <dbReference type="NCBI Taxonomy" id="336203"/>
    <lineage>
        <taxon>Bacteria</taxon>
        <taxon>Pseudomonadati</taxon>
        <taxon>Pseudomonadota</taxon>
        <taxon>Alphaproteobacteria</taxon>
        <taxon>Sphingomonadales</taxon>
        <taxon>Sphingomonadaceae</taxon>
        <taxon>Sphingobium</taxon>
    </lineage>
</organism>
<dbReference type="AlphaFoldDB" id="A0A7M2GGN6"/>
<evidence type="ECO:0000313" key="1">
    <source>
        <dbReference type="EMBL" id="QOT71861.1"/>
    </source>
</evidence>
<dbReference type="RefSeq" id="WP_025549097.1">
    <property type="nucleotide sequence ID" value="NZ_BATN01000033.1"/>
</dbReference>
<reference evidence="2" key="1">
    <citation type="submission" date="2020-08" db="EMBL/GenBank/DDBJ databases">
        <title>Complete genome sequence of Sphingobium barthaii strain KK22, a high-molecular-weight polycyclic aromatic hydrocarbon-degrading soil bacterium.</title>
        <authorList>
            <person name="Mori J.F."/>
            <person name="Kanaly R.A."/>
        </authorList>
    </citation>
    <scope>NUCLEOTIDE SEQUENCE [LARGE SCALE GENOMIC DNA]</scope>
    <source>
        <strain evidence="2">KK22</strain>
    </source>
</reference>
<evidence type="ECO:0000313" key="2">
    <source>
        <dbReference type="Proteomes" id="UP000593663"/>
    </source>
</evidence>
<protein>
    <submittedName>
        <fullName evidence="1">Uncharacterized protein</fullName>
    </submittedName>
</protein>